<organism evidence="1 2">
    <name type="scientific">Micromonospora profundi</name>
    <dbReference type="NCBI Taxonomy" id="1420889"/>
    <lineage>
        <taxon>Bacteria</taxon>
        <taxon>Bacillati</taxon>
        <taxon>Actinomycetota</taxon>
        <taxon>Actinomycetes</taxon>
        <taxon>Micromonosporales</taxon>
        <taxon>Micromonosporaceae</taxon>
        <taxon>Micromonospora</taxon>
    </lineage>
</organism>
<evidence type="ECO:0000313" key="1">
    <source>
        <dbReference type="EMBL" id="WLS45407.1"/>
    </source>
</evidence>
<sequence length="66" mass="7314">MAGRWHPELGPEGFLEVTANQARLVLDVEEGRPTYDAGLEFQGLAMEAMAETPKGSTYLTYRPRST</sequence>
<protein>
    <submittedName>
        <fullName evidence="1">Uncharacterized protein</fullName>
    </submittedName>
</protein>
<gene>
    <name evidence="1" type="ORF">Q3V37_29275</name>
</gene>
<dbReference type="RefSeq" id="WP_306272340.1">
    <property type="nucleotide sequence ID" value="NZ_CP130472.1"/>
</dbReference>
<proteinExistence type="predicted"/>
<dbReference type="KEGG" id="mprn:Q3V37_29275"/>
<accession>A0AAJ6HSF6</accession>
<reference evidence="1 2" key="1">
    <citation type="submission" date="2023-07" db="EMBL/GenBank/DDBJ databases">
        <title>Micromonospora profundi TRM 95458 converts glycerol to a new osmotic compound.</title>
        <authorList>
            <person name="Lu D."/>
        </authorList>
    </citation>
    <scope>NUCLEOTIDE SEQUENCE [LARGE SCALE GENOMIC DNA]</scope>
    <source>
        <strain evidence="1 2">TRM95458</strain>
    </source>
</reference>
<evidence type="ECO:0000313" key="2">
    <source>
        <dbReference type="Proteomes" id="UP001235874"/>
    </source>
</evidence>
<keyword evidence="2" id="KW-1185">Reference proteome</keyword>
<dbReference type="EMBL" id="CP130472">
    <property type="protein sequence ID" value="WLS45407.1"/>
    <property type="molecule type" value="Genomic_DNA"/>
</dbReference>
<dbReference type="Proteomes" id="UP001235874">
    <property type="component" value="Chromosome"/>
</dbReference>
<name>A0AAJ6HSF6_9ACTN</name>
<dbReference type="AlphaFoldDB" id="A0AAJ6HSF6"/>